<dbReference type="Proteomes" id="UP000727857">
    <property type="component" value="Unassembled WGS sequence"/>
</dbReference>
<dbReference type="InterPro" id="IPR037123">
    <property type="entry name" value="PRibGlycinamide_synth_C_sf"/>
</dbReference>
<keyword evidence="8 14" id="KW-0658">Purine biosynthesis</keyword>
<evidence type="ECO:0000256" key="14">
    <source>
        <dbReference type="HAMAP-Rule" id="MF_00138"/>
    </source>
</evidence>
<keyword evidence="9 15" id="KW-0067">ATP-binding</keyword>
<dbReference type="PANTHER" id="PTHR43472:SF1">
    <property type="entry name" value="PHOSPHORIBOSYLAMINE--GLYCINE LIGASE, CHLOROPLASTIC"/>
    <property type="match status" value="1"/>
</dbReference>
<comment type="caution">
    <text evidence="17">The sequence shown here is derived from an EMBL/GenBank/DDBJ whole genome shotgun (WGS) entry which is preliminary data.</text>
</comment>
<dbReference type="Pfam" id="PF02844">
    <property type="entry name" value="GARS_N"/>
    <property type="match status" value="1"/>
</dbReference>
<evidence type="ECO:0000256" key="4">
    <source>
        <dbReference type="ARBA" id="ARBA00013255"/>
    </source>
</evidence>
<dbReference type="HAMAP" id="MF_00138">
    <property type="entry name" value="GARS"/>
    <property type="match status" value="1"/>
</dbReference>
<dbReference type="EMBL" id="JADINF010000066">
    <property type="protein sequence ID" value="MBO8423928.1"/>
    <property type="molecule type" value="Genomic_DNA"/>
</dbReference>
<evidence type="ECO:0000256" key="13">
    <source>
        <dbReference type="ARBA" id="ARBA00042864"/>
    </source>
</evidence>
<dbReference type="InterPro" id="IPR020559">
    <property type="entry name" value="PRibGlycinamide_synth_CS"/>
</dbReference>
<dbReference type="GO" id="GO:0004637">
    <property type="term" value="F:phosphoribosylamine-glycine ligase activity"/>
    <property type="evidence" value="ECO:0007669"/>
    <property type="project" value="UniProtKB-UniRule"/>
</dbReference>
<dbReference type="Gene3D" id="3.30.1490.20">
    <property type="entry name" value="ATP-grasp fold, A domain"/>
    <property type="match status" value="1"/>
</dbReference>
<dbReference type="GO" id="GO:0005524">
    <property type="term" value="F:ATP binding"/>
    <property type="evidence" value="ECO:0007669"/>
    <property type="project" value="UniProtKB-UniRule"/>
</dbReference>
<keyword evidence="6" id="KW-0479">Metal-binding</keyword>
<comment type="similarity">
    <text evidence="11 14">Belongs to the GARS family.</text>
</comment>
<dbReference type="InterPro" id="IPR011761">
    <property type="entry name" value="ATP-grasp"/>
</dbReference>
<evidence type="ECO:0000256" key="5">
    <source>
        <dbReference type="ARBA" id="ARBA00022598"/>
    </source>
</evidence>
<dbReference type="PANTHER" id="PTHR43472">
    <property type="entry name" value="PHOSPHORIBOSYLAMINE--GLYCINE LIGASE"/>
    <property type="match status" value="1"/>
</dbReference>
<dbReference type="AlphaFoldDB" id="A0A940ID37"/>
<evidence type="ECO:0000256" key="6">
    <source>
        <dbReference type="ARBA" id="ARBA00022723"/>
    </source>
</evidence>
<evidence type="ECO:0000256" key="15">
    <source>
        <dbReference type="PROSITE-ProRule" id="PRU00409"/>
    </source>
</evidence>
<sequence>MKVLVIGSGGREHAICRKLKESPLVDKLLCAPGNAGIAEIAEIVPIKAMELDKITAYAKENAIDLVFVAPDDPLAAGLVDMLEAEGVKAFGPRKNAAIIEGSKAFSKEFMKRHGIPTAGYATFDEYGSARAYIEKAEDFPIVLKADGLALGKGVIICADRDSALKALDDMMLSKVFGGAGSTVVIEEFLTGREMTVLAFTDGKCVRCMPASQDHKKAYDGDKGLNTGGMGAFAPTPVYTAEIERETLENIVYPTIKGLNEEGRTFRGVIYFGLMATPKGVKVIEYNARFGDPETQVVLPLLDSDLMEIVLAVTEERLDSVDIRWKDGAALTVVAASGGYPENVIKGYPITLGEFSSDLILYHAGTAYKDGALVTNGGRVFALTALGKDIADARRKVYAEIDKISFKDMRYRKDIGIK</sequence>
<dbReference type="GO" id="GO:0006189">
    <property type="term" value="P:'de novo' IMP biosynthetic process"/>
    <property type="evidence" value="ECO:0007669"/>
    <property type="project" value="UniProtKB-UniRule"/>
</dbReference>
<evidence type="ECO:0000256" key="7">
    <source>
        <dbReference type="ARBA" id="ARBA00022741"/>
    </source>
</evidence>
<dbReference type="InterPro" id="IPR016185">
    <property type="entry name" value="PreATP-grasp_dom_sf"/>
</dbReference>
<dbReference type="PROSITE" id="PS00184">
    <property type="entry name" value="GARS"/>
    <property type="match status" value="1"/>
</dbReference>
<comment type="catalytic activity">
    <reaction evidence="14">
        <text>5-phospho-beta-D-ribosylamine + glycine + ATP = N(1)-(5-phospho-beta-D-ribosyl)glycinamide + ADP + phosphate + H(+)</text>
        <dbReference type="Rhea" id="RHEA:17453"/>
        <dbReference type="ChEBI" id="CHEBI:15378"/>
        <dbReference type="ChEBI" id="CHEBI:30616"/>
        <dbReference type="ChEBI" id="CHEBI:43474"/>
        <dbReference type="ChEBI" id="CHEBI:57305"/>
        <dbReference type="ChEBI" id="CHEBI:58681"/>
        <dbReference type="ChEBI" id="CHEBI:143788"/>
        <dbReference type="ChEBI" id="CHEBI:456216"/>
        <dbReference type="EC" id="6.3.4.13"/>
    </reaction>
</comment>
<gene>
    <name evidence="14 17" type="primary">purD</name>
    <name evidence="17" type="ORF">IAB16_02760</name>
</gene>
<accession>A0A940ID37</accession>
<dbReference type="SMART" id="SM01209">
    <property type="entry name" value="GARS_A"/>
    <property type="match status" value="1"/>
</dbReference>
<dbReference type="EC" id="6.3.4.13" evidence="4 14"/>
<dbReference type="GO" id="GO:0046872">
    <property type="term" value="F:metal ion binding"/>
    <property type="evidence" value="ECO:0007669"/>
    <property type="project" value="UniProtKB-KW"/>
</dbReference>
<dbReference type="SUPFAM" id="SSF52440">
    <property type="entry name" value="PreATP-grasp domain"/>
    <property type="match status" value="1"/>
</dbReference>
<organism evidence="17 18">
    <name type="scientific">Candidatus Stercoripulliclostridium pullicola</name>
    <dbReference type="NCBI Taxonomy" id="2840953"/>
    <lineage>
        <taxon>Bacteria</taxon>
        <taxon>Bacillati</taxon>
        <taxon>Bacillota</taxon>
        <taxon>Clostridia</taxon>
        <taxon>Eubacteriales</taxon>
        <taxon>Candidatus Stercoripulliclostridium</taxon>
    </lineage>
</organism>
<proteinExistence type="inferred from homology"/>
<evidence type="ECO:0000256" key="8">
    <source>
        <dbReference type="ARBA" id="ARBA00022755"/>
    </source>
</evidence>
<protein>
    <recommendedName>
        <fullName evidence="4 14">Phosphoribosylamine--glycine ligase</fullName>
        <ecNumber evidence="4 14">6.3.4.13</ecNumber>
    </recommendedName>
    <alternativeName>
        <fullName evidence="14">GARS</fullName>
    </alternativeName>
    <alternativeName>
        <fullName evidence="12 14">Glycinamide ribonucleotide synthetase</fullName>
    </alternativeName>
    <alternativeName>
        <fullName evidence="13 14">Phosphoribosylglycinamide synthetase</fullName>
    </alternativeName>
</protein>
<dbReference type="Gene3D" id="3.90.600.10">
    <property type="entry name" value="Phosphoribosylglycinamide synthetase, C-terminal domain"/>
    <property type="match status" value="1"/>
</dbReference>
<feature type="domain" description="ATP-grasp" evidence="16">
    <location>
        <begin position="107"/>
        <end position="314"/>
    </location>
</feature>
<comment type="cofactor">
    <cofactor evidence="2">
        <name>Mg(2+)</name>
        <dbReference type="ChEBI" id="CHEBI:18420"/>
    </cofactor>
</comment>
<keyword evidence="5 14" id="KW-0436">Ligase</keyword>
<dbReference type="SMART" id="SM01210">
    <property type="entry name" value="GARS_C"/>
    <property type="match status" value="1"/>
</dbReference>
<evidence type="ECO:0000256" key="12">
    <source>
        <dbReference type="ARBA" id="ARBA00042242"/>
    </source>
</evidence>
<reference evidence="17" key="2">
    <citation type="journal article" date="2021" name="PeerJ">
        <title>Extensive microbial diversity within the chicken gut microbiome revealed by metagenomics and culture.</title>
        <authorList>
            <person name="Gilroy R."/>
            <person name="Ravi A."/>
            <person name="Getino M."/>
            <person name="Pursley I."/>
            <person name="Horton D.L."/>
            <person name="Alikhan N.F."/>
            <person name="Baker D."/>
            <person name="Gharbi K."/>
            <person name="Hall N."/>
            <person name="Watson M."/>
            <person name="Adriaenssens E.M."/>
            <person name="Foster-Nyarko E."/>
            <person name="Jarju S."/>
            <person name="Secka A."/>
            <person name="Antonio M."/>
            <person name="Oren A."/>
            <person name="Chaudhuri R.R."/>
            <person name="La Ragione R."/>
            <person name="Hildebrand F."/>
            <person name="Pallen M.J."/>
        </authorList>
    </citation>
    <scope>NUCLEOTIDE SEQUENCE</scope>
    <source>
        <strain evidence="17">517</strain>
    </source>
</reference>
<dbReference type="Pfam" id="PF01071">
    <property type="entry name" value="GARS_A"/>
    <property type="match status" value="1"/>
</dbReference>
<dbReference type="Gene3D" id="3.40.50.20">
    <property type="match status" value="1"/>
</dbReference>
<dbReference type="InterPro" id="IPR020561">
    <property type="entry name" value="PRibGlycinamid_synth_ATP-grasp"/>
</dbReference>
<reference evidence="17" key="1">
    <citation type="submission" date="2020-10" db="EMBL/GenBank/DDBJ databases">
        <authorList>
            <person name="Gilroy R."/>
        </authorList>
    </citation>
    <scope>NUCLEOTIDE SEQUENCE</scope>
    <source>
        <strain evidence="17">517</strain>
    </source>
</reference>
<evidence type="ECO:0000259" key="16">
    <source>
        <dbReference type="PROSITE" id="PS50975"/>
    </source>
</evidence>
<evidence type="ECO:0000313" key="17">
    <source>
        <dbReference type="EMBL" id="MBO8423928.1"/>
    </source>
</evidence>
<evidence type="ECO:0000256" key="10">
    <source>
        <dbReference type="ARBA" id="ARBA00023211"/>
    </source>
</evidence>
<dbReference type="Pfam" id="PF02843">
    <property type="entry name" value="GARS_C"/>
    <property type="match status" value="1"/>
</dbReference>
<comment type="pathway">
    <text evidence="3 14">Purine metabolism; IMP biosynthesis via de novo pathway; N(1)-(5-phospho-D-ribosyl)glycinamide from 5-phospho-alpha-D-ribose 1-diphosphate: step 2/2.</text>
</comment>
<dbReference type="NCBIfam" id="TIGR00877">
    <property type="entry name" value="purD"/>
    <property type="match status" value="1"/>
</dbReference>
<dbReference type="InterPro" id="IPR013815">
    <property type="entry name" value="ATP_grasp_subdomain_1"/>
</dbReference>
<evidence type="ECO:0000256" key="11">
    <source>
        <dbReference type="ARBA" id="ARBA00038345"/>
    </source>
</evidence>
<dbReference type="GO" id="GO:0009113">
    <property type="term" value="P:purine nucleobase biosynthetic process"/>
    <property type="evidence" value="ECO:0007669"/>
    <property type="project" value="InterPro"/>
</dbReference>
<dbReference type="InterPro" id="IPR020560">
    <property type="entry name" value="PRibGlycinamide_synth_C-dom"/>
</dbReference>
<dbReference type="PROSITE" id="PS50975">
    <property type="entry name" value="ATP_GRASP"/>
    <property type="match status" value="1"/>
</dbReference>
<keyword evidence="7 15" id="KW-0547">Nucleotide-binding</keyword>
<dbReference type="InterPro" id="IPR000115">
    <property type="entry name" value="PRibGlycinamide_synth"/>
</dbReference>
<evidence type="ECO:0000313" key="18">
    <source>
        <dbReference type="Proteomes" id="UP000727857"/>
    </source>
</evidence>
<evidence type="ECO:0000256" key="9">
    <source>
        <dbReference type="ARBA" id="ARBA00022840"/>
    </source>
</evidence>
<dbReference type="SUPFAM" id="SSF56059">
    <property type="entry name" value="Glutathione synthetase ATP-binding domain-like"/>
    <property type="match status" value="1"/>
</dbReference>
<dbReference type="Gene3D" id="3.30.470.20">
    <property type="entry name" value="ATP-grasp fold, B domain"/>
    <property type="match status" value="1"/>
</dbReference>
<dbReference type="SUPFAM" id="SSF51246">
    <property type="entry name" value="Rudiment single hybrid motif"/>
    <property type="match status" value="1"/>
</dbReference>
<evidence type="ECO:0000256" key="2">
    <source>
        <dbReference type="ARBA" id="ARBA00001946"/>
    </source>
</evidence>
<name>A0A940ID37_9FIRM</name>
<dbReference type="InterPro" id="IPR011054">
    <property type="entry name" value="Rudment_hybrid_motif"/>
</dbReference>
<evidence type="ECO:0000256" key="3">
    <source>
        <dbReference type="ARBA" id="ARBA00005174"/>
    </source>
</evidence>
<evidence type="ECO:0000256" key="1">
    <source>
        <dbReference type="ARBA" id="ARBA00001936"/>
    </source>
</evidence>
<dbReference type="InterPro" id="IPR020562">
    <property type="entry name" value="PRibGlycinamide_synth_N"/>
</dbReference>
<keyword evidence="10" id="KW-0464">Manganese</keyword>
<comment type="cofactor">
    <cofactor evidence="1">
        <name>Mn(2+)</name>
        <dbReference type="ChEBI" id="CHEBI:29035"/>
    </cofactor>
</comment>
<dbReference type="FunFam" id="3.30.470.20:FF:000018">
    <property type="entry name" value="Trifunctional purine biosynthetic protein adenosine-3"/>
    <property type="match status" value="1"/>
</dbReference>